<evidence type="ECO:0000313" key="2">
    <source>
        <dbReference type="Proteomes" id="UP000008493"/>
    </source>
</evidence>
<gene>
    <name evidence="1" type="ORF">AGABI1DRAFT_92597</name>
</gene>
<protein>
    <submittedName>
        <fullName evidence="1">Uncharacterized protein</fullName>
    </submittedName>
</protein>
<evidence type="ECO:0000313" key="1">
    <source>
        <dbReference type="EMBL" id="EKM78253.1"/>
    </source>
</evidence>
<dbReference type="GeneID" id="18832459"/>
<name>K5X4Z6_AGABU</name>
<sequence>MNYTNPYAQAGWCNPENPSAINQFSGPTSHPPTFGALPYPGHSAPPTKRFIFSSQGPELIRGCEVIDSDSGLTAFRIKMGHEGYDYTSLQCPSGTPRGYIVWKPQGPETEVYGTVARQKAKDWLPLSPDKSSRFMQFQGKHYVWQFGKDAMYLYTYVLNQHQQLGKIYPVKNGTTIFEANQPLIDGGMLEGVILVITLLMSGNFRD</sequence>
<dbReference type="OrthoDB" id="3191568at2759"/>
<dbReference type="HOGENOM" id="CLU_098000_0_0_1"/>
<dbReference type="RefSeq" id="XP_007330951.1">
    <property type="nucleotide sequence ID" value="XM_007330889.1"/>
</dbReference>
<dbReference type="InParanoid" id="K5X4Z6"/>
<keyword evidence="2" id="KW-1185">Reference proteome</keyword>
<dbReference type="OMA" id="RIKMGHE"/>
<dbReference type="KEGG" id="abp:AGABI1DRAFT92597"/>
<dbReference type="Proteomes" id="UP000008493">
    <property type="component" value="Unassembled WGS sequence"/>
</dbReference>
<proteinExistence type="predicted"/>
<accession>K5X4Z6</accession>
<reference evidence="2" key="1">
    <citation type="journal article" date="2012" name="Proc. Natl. Acad. Sci. U.S.A.">
        <title>Genome sequence of the button mushroom Agaricus bisporus reveals mechanisms governing adaptation to a humic-rich ecological niche.</title>
        <authorList>
            <person name="Morin E."/>
            <person name="Kohler A."/>
            <person name="Baker A.R."/>
            <person name="Foulongne-Oriol M."/>
            <person name="Lombard V."/>
            <person name="Nagy L.G."/>
            <person name="Ohm R.A."/>
            <person name="Patyshakuliyeva A."/>
            <person name="Brun A."/>
            <person name="Aerts A.L."/>
            <person name="Bailey A.M."/>
            <person name="Billette C."/>
            <person name="Coutinho P.M."/>
            <person name="Deakin G."/>
            <person name="Doddapaneni H."/>
            <person name="Floudas D."/>
            <person name="Grimwood J."/>
            <person name="Hilden K."/>
            <person name="Kuees U."/>
            <person name="LaButti K.M."/>
            <person name="Lapidus A."/>
            <person name="Lindquist E.A."/>
            <person name="Lucas S.M."/>
            <person name="Murat C."/>
            <person name="Riley R.W."/>
            <person name="Salamov A.A."/>
            <person name="Schmutz J."/>
            <person name="Subramanian V."/>
            <person name="Woesten H.A.B."/>
            <person name="Xu J."/>
            <person name="Eastwood D.C."/>
            <person name="Foster G.D."/>
            <person name="Sonnenberg A.S."/>
            <person name="Cullen D."/>
            <person name="de Vries R.P."/>
            <person name="Lundell T."/>
            <person name="Hibbett D.S."/>
            <person name="Henrissat B."/>
            <person name="Burton K.S."/>
            <person name="Kerrigan R.W."/>
            <person name="Challen M.P."/>
            <person name="Grigoriev I.V."/>
            <person name="Martin F."/>
        </authorList>
    </citation>
    <scope>NUCLEOTIDE SEQUENCE [LARGE SCALE GENOMIC DNA]</scope>
    <source>
        <strain evidence="2">JB137-S8 / ATCC MYA-4627 / FGSC 10392</strain>
    </source>
</reference>
<organism evidence="1 2">
    <name type="scientific">Agaricus bisporus var. burnettii (strain JB137-S8 / ATCC MYA-4627 / FGSC 10392)</name>
    <name type="common">White button mushroom</name>
    <dbReference type="NCBI Taxonomy" id="597362"/>
    <lineage>
        <taxon>Eukaryota</taxon>
        <taxon>Fungi</taxon>
        <taxon>Dikarya</taxon>
        <taxon>Basidiomycota</taxon>
        <taxon>Agaricomycotina</taxon>
        <taxon>Agaricomycetes</taxon>
        <taxon>Agaricomycetidae</taxon>
        <taxon>Agaricales</taxon>
        <taxon>Agaricineae</taxon>
        <taxon>Agaricaceae</taxon>
        <taxon>Agaricus</taxon>
    </lineage>
</organism>
<dbReference type="EMBL" id="JH971392">
    <property type="protein sequence ID" value="EKM78253.1"/>
    <property type="molecule type" value="Genomic_DNA"/>
</dbReference>
<dbReference type="AlphaFoldDB" id="K5X4Z6"/>